<organism evidence="2 3">
    <name type="scientific">Actinacidiphila polyblastidii</name>
    <dbReference type="NCBI Taxonomy" id="3110430"/>
    <lineage>
        <taxon>Bacteria</taxon>
        <taxon>Bacillati</taxon>
        <taxon>Actinomycetota</taxon>
        <taxon>Actinomycetes</taxon>
        <taxon>Kitasatosporales</taxon>
        <taxon>Streptomycetaceae</taxon>
        <taxon>Actinacidiphila</taxon>
    </lineage>
</organism>
<dbReference type="RefSeq" id="WP_330792908.1">
    <property type="nucleotide sequence ID" value="NZ_JAZEWV010000002.1"/>
</dbReference>
<proteinExistence type="predicted"/>
<feature type="region of interest" description="Disordered" evidence="1">
    <location>
        <begin position="15"/>
        <end position="57"/>
    </location>
</feature>
<evidence type="ECO:0000313" key="2">
    <source>
        <dbReference type="EMBL" id="MEE4541013.1"/>
    </source>
</evidence>
<keyword evidence="3" id="KW-1185">Reference proteome</keyword>
<dbReference type="EMBL" id="JAZEWV010000002">
    <property type="protein sequence ID" value="MEE4541013.1"/>
    <property type="molecule type" value="Genomic_DNA"/>
</dbReference>
<protein>
    <submittedName>
        <fullName evidence="2">Uncharacterized protein</fullName>
    </submittedName>
</protein>
<feature type="compositionally biased region" description="Basic and acidic residues" evidence="1">
    <location>
        <begin position="15"/>
        <end position="33"/>
    </location>
</feature>
<sequence>MGWFTSDKELAATKYAGRESATDRAARLQHERGSMGSPHRTARDADRAGWSWWDRRR</sequence>
<name>A0ABU7P5C4_9ACTN</name>
<accession>A0ABU7P5C4</accession>
<gene>
    <name evidence="2" type="ORF">V2S66_03395</name>
</gene>
<dbReference type="Proteomes" id="UP001344658">
    <property type="component" value="Unassembled WGS sequence"/>
</dbReference>
<evidence type="ECO:0000313" key="3">
    <source>
        <dbReference type="Proteomes" id="UP001344658"/>
    </source>
</evidence>
<reference evidence="2 3" key="1">
    <citation type="submission" date="2023-12" db="EMBL/GenBank/DDBJ databases">
        <title>Streptomyces sp. V4-01.</title>
        <authorList>
            <person name="Somphong A."/>
            <person name="Phongsopitanun W."/>
        </authorList>
    </citation>
    <scope>NUCLEOTIDE SEQUENCE [LARGE SCALE GENOMIC DNA]</scope>
    <source>
        <strain evidence="2 3">V4-01</strain>
    </source>
</reference>
<evidence type="ECO:0000256" key="1">
    <source>
        <dbReference type="SAM" id="MobiDB-lite"/>
    </source>
</evidence>
<comment type="caution">
    <text evidence="2">The sequence shown here is derived from an EMBL/GenBank/DDBJ whole genome shotgun (WGS) entry which is preliminary data.</text>
</comment>